<name>A0ABY6YWC3_9ACTN</name>
<dbReference type="EMBL" id="CP113264">
    <property type="protein sequence ID" value="WAE76569.1"/>
    <property type="molecule type" value="Genomic_DNA"/>
</dbReference>
<evidence type="ECO:0000313" key="2">
    <source>
        <dbReference type="EMBL" id="WAE76569.1"/>
    </source>
</evidence>
<dbReference type="Proteomes" id="UP001156498">
    <property type="component" value="Chromosome"/>
</dbReference>
<gene>
    <name evidence="2" type="ORF">OUQ99_11070</name>
</gene>
<organism evidence="2 3">
    <name type="scientific">Streptomonospora nanhaiensis</name>
    <dbReference type="NCBI Taxonomy" id="1323731"/>
    <lineage>
        <taxon>Bacteria</taxon>
        <taxon>Bacillati</taxon>
        <taxon>Actinomycetota</taxon>
        <taxon>Actinomycetes</taxon>
        <taxon>Streptosporangiales</taxon>
        <taxon>Nocardiopsidaceae</taxon>
        <taxon>Streptomonospora</taxon>
    </lineage>
</organism>
<proteinExistence type="predicted"/>
<accession>A0ABY6YWC3</accession>
<keyword evidence="3" id="KW-1185">Reference proteome</keyword>
<reference evidence="2 3" key="1">
    <citation type="journal article" date="2013" name="Int. J. Syst. Evol. Microbiol.">
        <title>Description of Streptomonospora sediminis sp. nov. and Streptomonospora nanhaiensis sp. nov., and reclassification of Nocardiopsis arabia Hozzein &amp; Goodfellow 2008 as Streptomonospora arabica comb. nov. and emended description of the genus Streptomonospora.</title>
        <authorList>
            <person name="Zhang D.F."/>
            <person name="Pan H.Q."/>
            <person name="He J."/>
            <person name="Zhang X.M."/>
            <person name="Zhang Y.G."/>
            <person name="Klenk H.P."/>
            <person name="Hu J.C."/>
            <person name="Li W.J."/>
        </authorList>
    </citation>
    <scope>NUCLEOTIDE SEQUENCE [LARGE SCALE GENOMIC DNA]</scope>
    <source>
        <strain evidence="2 3">12A09</strain>
    </source>
</reference>
<evidence type="ECO:0000256" key="1">
    <source>
        <dbReference type="SAM" id="MobiDB-lite"/>
    </source>
</evidence>
<protein>
    <submittedName>
        <fullName evidence="2">Helix-turn-helix domain-containing protein</fullName>
    </submittedName>
</protein>
<feature type="region of interest" description="Disordered" evidence="1">
    <location>
        <begin position="22"/>
        <end position="83"/>
    </location>
</feature>
<evidence type="ECO:0000313" key="3">
    <source>
        <dbReference type="Proteomes" id="UP001156498"/>
    </source>
</evidence>
<sequence>MVAADEDTVRDVIHRFNRIGLDCLDPNWAGGESPPTHPRPGRTRRPDGHHPPHRTRQTLHPLVDPKTRRPPAPGPRPTTTHQP</sequence>